<evidence type="ECO:0000256" key="2">
    <source>
        <dbReference type="ARBA" id="ARBA00023270"/>
    </source>
</evidence>
<name>A0A918D307_9BACI</name>
<keyword evidence="2" id="KW-0704">Schiff base</keyword>
<evidence type="ECO:0000256" key="1">
    <source>
        <dbReference type="ARBA" id="ARBA00023239"/>
    </source>
</evidence>
<dbReference type="PANTHER" id="PTHR42849:SF1">
    <property type="entry name" value="N-ACETYLNEURAMINATE LYASE"/>
    <property type="match status" value="1"/>
</dbReference>
<dbReference type="SMART" id="SM01130">
    <property type="entry name" value="DHDPS"/>
    <property type="match status" value="1"/>
</dbReference>
<dbReference type="PROSITE" id="PS00666">
    <property type="entry name" value="DHDPS_2"/>
    <property type="match status" value="1"/>
</dbReference>
<feature type="coiled-coil region" evidence="3">
    <location>
        <begin position="47"/>
        <end position="77"/>
    </location>
</feature>
<comment type="caution">
    <text evidence="4">The sequence shown here is derived from an EMBL/GenBank/DDBJ whole genome shotgun (WGS) entry which is preliminary data.</text>
</comment>
<dbReference type="PRINTS" id="PR00146">
    <property type="entry name" value="DHPICSNTHASE"/>
</dbReference>
<dbReference type="Proteomes" id="UP000624041">
    <property type="component" value="Unassembled WGS sequence"/>
</dbReference>
<dbReference type="CDD" id="cd00408">
    <property type="entry name" value="DHDPS-like"/>
    <property type="match status" value="1"/>
</dbReference>
<dbReference type="Pfam" id="PF00701">
    <property type="entry name" value="DHDPS"/>
    <property type="match status" value="1"/>
</dbReference>
<reference evidence="4" key="2">
    <citation type="submission" date="2020-09" db="EMBL/GenBank/DDBJ databases">
        <authorList>
            <person name="Sun Q."/>
            <person name="Ohkuma M."/>
        </authorList>
    </citation>
    <scope>NUCLEOTIDE SEQUENCE</scope>
    <source>
        <strain evidence="4">JCM 17251</strain>
    </source>
</reference>
<dbReference type="InterPro" id="IPR002220">
    <property type="entry name" value="DapA-like"/>
</dbReference>
<dbReference type="GO" id="GO:0008747">
    <property type="term" value="F:N-acetylneuraminate lyase activity"/>
    <property type="evidence" value="ECO:0007669"/>
    <property type="project" value="TreeGrafter"/>
</dbReference>
<dbReference type="InterPro" id="IPR013785">
    <property type="entry name" value="Aldolase_TIM"/>
</dbReference>
<dbReference type="RefSeq" id="WP_268239594.1">
    <property type="nucleotide sequence ID" value="NZ_BMOS01000023.1"/>
</dbReference>
<accession>A0A918D307</accession>
<dbReference type="GO" id="GO:0005829">
    <property type="term" value="C:cytosol"/>
    <property type="evidence" value="ECO:0007669"/>
    <property type="project" value="TreeGrafter"/>
</dbReference>
<dbReference type="SUPFAM" id="SSF51569">
    <property type="entry name" value="Aldolase"/>
    <property type="match status" value="1"/>
</dbReference>
<keyword evidence="5" id="KW-1185">Reference proteome</keyword>
<dbReference type="InterPro" id="IPR020625">
    <property type="entry name" value="Schiff_base-form_aldolases_AS"/>
</dbReference>
<evidence type="ECO:0000313" key="5">
    <source>
        <dbReference type="Proteomes" id="UP000624041"/>
    </source>
</evidence>
<reference evidence="4" key="1">
    <citation type="journal article" date="2014" name="Int. J. Syst. Evol. Microbiol.">
        <title>Complete genome sequence of Corynebacterium casei LMG S-19264T (=DSM 44701T), isolated from a smear-ripened cheese.</title>
        <authorList>
            <consortium name="US DOE Joint Genome Institute (JGI-PGF)"/>
            <person name="Walter F."/>
            <person name="Albersmeier A."/>
            <person name="Kalinowski J."/>
            <person name="Ruckert C."/>
        </authorList>
    </citation>
    <scope>NUCLEOTIDE SEQUENCE</scope>
    <source>
        <strain evidence="4">JCM 17251</strain>
    </source>
</reference>
<evidence type="ECO:0008006" key="6">
    <source>
        <dbReference type="Google" id="ProtNLM"/>
    </source>
</evidence>
<dbReference type="EMBL" id="BMOS01000023">
    <property type="protein sequence ID" value="GGN62437.1"/>
    <property type="molecule type" value="Genomic_DNA"/>
</dbReference>
<dbReference type="Gene3D" id="3.20.20.70">
    <property type="entry name" value="Aldolase class I"/>
    <property type="match status" value="1"/>
</dbReference>
<keyword evidence="1" id="KW-0456">Lyase</keyword>
<gene>
    <name evidence="4" type="ORF">GCM10007971_28370</name>
</gene>
<organism evidence="4 5">
    <name type="scientific">Oceanobacillus indicireducens</name>
    <dbReference type="NCBI Taxonomy" id="1004261"/>
    <lineage>
        <taxon>Bacteria</taxon>
        <taxon>Bacillati</taxon>
        <taxon>Bacillota</taxon>
        <taxon>Bacilli</taxon>
        <taxon>Bacillales</taxon>
        <taxon>Bacillaceae</taxon>
        <taxon>Oceanobacillus</taxon>
    </lineage>
</organism>
<proteinExistence type="predicted"/>
<evidence type="ECO:0000256" key="3">
    <source>
        <dbReference type="SAM" id="Coils"/>
    </source>
</evidence>
<dbReference type="GO" id="GO:0019262">
    <property type="term" value="P:N-acetylneuraminate catabolic process"/>
    <property type="evidence" value="ECO:0007669"/>
    <property type="project" value="TreeGrafter"/>
</dbReference>
<dbReference type="AlphaFoldDB" id="A0A918D307"/>
<keyword evidence="3" id="KW-0175">Coiled coil</keyword>
<evidence type="ECO:0000313" key="4">
    <source>
        <dbReference type="EMBL" id="GGN62437.1"/>
    </source>
</evidence>
<dbReference type="PANTHER" id="PTHR42849">
    <property type="entry name" value="N-ACETYLNEURAMINATE LYASE"/>
    <property type="match status" value="1"/>
</dbReference>
<protein>
    <recommendedName>
        <fullName evidence="6">Dihydrodipicolinate synthase family protein</fullName>
    </recommendedName>
</protein>
<sequence>MLKEQFHIAVPTAFLEDESVDLDGTINHIRNLYKQGIRSVLVSGTTGEQHSLNLQEKMELLNRLEKEEELINEMEIIFGVSSVRQKKAEELAERIQETKIAGVMLGFPPYILPTQEEAVSYAKSILERSKKPTILYNNPKRTGFDLSVDSILELSKLELVLGIKDAGAKEKS</sequence>